<gene>
    <name evidence="6" type="ORF">MU0050_002545</name>
</gene>
<keyword evidence="3" id="KW-0804">Transcription</keyword>
<accession>A0ABM9MEL4</accession>
<organism evidence="6 7">
    <name type="scientific">[Mycobacterium] wendilense</name>
    <dbReference type="NCBI Taxonomy" id="3064284"/>
    <lineage>
        <taxon>Bacteria</taxon>
        <taxon>Bacillati</taxon>
        <taxon>Actinomycetota</taxon>
        <taxon>Actinomycetes</taxon>
        <taxon>Mycobacteriales</taxon>
        <taxon>Mycobacteriaceae</taxon>
        <taxon>Mycolicibacter</taxon>
    </lineage>
</organism>
<proteinExistence type="predicted"/>
<evidence type="ECO:0000259" key="5">
    <source>
        <dbReference type="PROSITE" id="PS50977"/>
    </source>
</evidence>
<keyword evidence="1" id="KW-0805">Transcription regulation</keyword>
<evidence type="ECO:0000313" key="7">
    <source>
        <dbReference type="Proteomes" id="UP001190466"/>
    </source>
</evidence>
<feature type="domain" description="HTH tetR-type" evidence="5">
    <location>
        <begin position="15"/>
        <end position="75"/>
    </location>
</feature>
<dbReference type="PRINTS" id="PR00455">
    <property type="entry name" value="HTHTETR"/>
</dbReference>
<dbReference type="InterPro" id="IPR009057">
    <property type="entry name" value="Homeodomain-like_sf"/>
</dbReference>
<evidence type="ECO:0000256" key="1">
    <source>
        <dbReference type="ARBA" id="ARBA00023015"/>
    </source>
</evidence>
<dbReference type="PROSITE" id="PS50977">
    <property type="entry name" value="HTH_TETR_2"/>
    <property type="match status" value="1"/>
</dbReference>
<evidence type="ECO:0000256" key="2">
    <source>
        <dbReference type="ARBA" id="ARBA00023125"/>
    </source>
</evidence>
<keyword evidence="2 4" id="KW-0238">DNA-binding</keyword>
<dbReference type="PROSITE" id="PS01081">
    <property type="entry name" value="HTH_TETR_1"/>
    <property type="match status" value="1"/>
</dbReference>
<dbReference type="InterPro" id="IPR050109">
    <property type="entry name" value="HTH-type_TetR-like_transc_reg"/>
</dbReference>
<protein>
    <submittedName>
        <fullName evidence="6">Helix-turn-helix domain-containing protein</fullName>
    </submittedName>
</protein>
<reference evidence="6 7" key="1">
    <citation type="submission" date="2023-08" db="EMBL/GenBank/DDBJ databases">
        <authorList>
            <person name="Folkvardsen B D."/>
            <person name="Norman A."/>
        </authorList>
    </citation>
    <scope>NUCLEOTIDE SEQUENCE [LARGE SCALE GENOMIC DNA]</scope>
    <source>
        <strain evidence="6 7">Mu0050</strain>
    </source>
</reference>
<evidence type="ECO:0000313" key="6">
    <source>
        <dbReference type="EMBL" id="CAJ1583309.1"/>
    </source>
</evidence>
<dbReference type="PANTHER" id="PTHR30055">
    <property type="entry name" value="HTH-TYPE TRANSCRIPTIONAL REGULATOR RUTR"/>
    <property type="match status" value="1"/>
</dbReference>
<dbReference type="RefSeq" id="WP_316509960.1">
    <property type="nucleotide sequence ID" value="NZ_OY726395.1"/>
</dbReference>
<dbReference type="EMBL" id="OY726395">
    <property type="protein sequence ID" value="CAJ1583309.1"/>
    <property type="molecule type" value="Genomic_DNA"/>
</dbReference>
<feature type="DNA-binding region" description="H-T-H motif" evidence="4">
    <location>
        <begin position="38"/>
        <end position="57"/>
    </location>
</feature>
<dbReference type="Gene3D" id="1.10.357.10">
    <property type="entry name" value="Tetracycline Repressor, domain 2"/>
    <property type="match status" value="1"/>
</dbReference>
<keyword evidence="7" id="KW-1185">Reference proteome</keyword>
<dbReference type="Pfam" id="PF00440">
    <property type="entry name" value="TetR_N"/>
    <property type="match status" value="1"/>
</dbReference>
<evidence type="ECO:0000256" key="4">
    <source>
        <dbReference type="PROSITE-ProRule" id="PRU00335"/>
    </source>
</evidence>
<name>A0ABM9MEL4_9MYCO</name>
<dbReference type="PANTHER" id="PTHR30055:SF234">
    <property type="entry name" value="HTH-TYPE TRANSCRIPTIONAL REGULATOR BETI"/>
    <property type="match status" value="1"/>
</dbReference>
<dbReference type="InterPro" id="IPR023772">
    <property type="entry name" value="DNA-bd_HTH_TetR-type_CS"/>
</dbReference>
<dbReference type="Proteomes" id="UP001190466">
    <property type="component" value="Chromosome"/>
</dbReference>
<evidence type="ECO:0000256" key="3">
    <source>
        <dbReference type="ARBA" id="ARBA00023163"/>
    </source>
</evidence>
<dbReference type="SUPFAM" id="SSF46689">
    <property type="entry name" value="Homeodomain-like"/>
    <property type="match status" value="1"/>
</dbReference>
<sequence length="197" mass="21590">MGRRGWRGQPPGDDTEARKRIIDSALRMLERHGPRRTTLSLVAADLGITRPTVYRYFATTEELLAAAADVALAGWTARIAELTAGLDDAAELLVEAVAHLVERLPEEALLAQLLDTDQGRSIGQAMVLPEAVARSRAMLEHTEIDWAAHGFAGAALDDLVEFLLRLIQSMVIAPPNPPRSAAELRAYLRRWIVPILS</sequence>
<dbReference type="InterPro" id="IPR001647">
    <property type="entry name" value="HTH_TetR"/>
</dbReference>